<name>A0A9P7VJT2_9AGAR</name>
<dbReference type="Pfam" id="PF00724">
    <property type="entry name" value="Oxidored_FMN"/>
    <property type="match status" value="1"/>
</dbReference>
<protein>
    <submittedName>
        <fullName evidence="2">FMN-linked oxidoreductase</fullName>
    </submittedName>
</protein>
<evidence type="ECO:0000313" key="3">
    <source>
        <dbReference type="Proteomes" id="UP000812287"/>
    </source>
</evidence>
<evidence type="ECO:0000259" key="1">
    <source>
        <dbReference type="Pfam" id="PF00724"/>
    </source>
</evidence>
<dbReference type="SUPFAM" id="SSF51395">
    <property type="entry name" value="FMN-linked oxidoreductases"/>
    <property type="match status" value="1"/>
</dbReference>
<dbReference type="Gene3D" id="3.20.20.70">
    <property type="entry name" value="Aldolase class I"/>
    <property type="match status" value="2"/>
</dbReference>
<dbReference type="PANTHER" id="PTHR22893">
    <property type="entry name" value="NADH OXIDOREDUCTASE-RELATED"/>
    <property type="match status" value="1"/>
</dbReference>
<evidence type="ECO:0000313" key="2">
    <source>
        <dbReference type="EMBL" id="KAG7441239.1"/>
    </source>
</evidence>
<keyword evidence="3" id="KW-1185">Reference proteome</keyword>
<dbReference type="InterPro" id="IPR001155">
    <property type="entry name" value="OxRdtase_FMN_N"/>
</dbReference>
<organism evidence="2 3">
    <name type="scientific">Guyanagaster necrorhizus</name>
    <dbReference type="NCBI Taxonomy" id="856835"/>
    <lineage>
        <taxon>Eukaryota</taxon>
        <taxon>Fungi</taxon>
        <taxon>Dikarya</taxon>
        <taxon>Basidiomycota</taxon>
        <taxon>Agaricomycotina</taxon>
        <taxon>Agaricomycetes</taxon>
        <taxon>Agaricomycetidae</taxon>
        <taxon>Agaricales</taxon>
        <taxon>Marasmiineae</taxon>
        <taxon>Physalacriaceae</taxon>
        <taxon>Guyanagaster</taxon>
    </lineage>
</organism>
<dbReference type="PANTHER" id="PTHR22893:SF91">
    <property type="entry name" value="NADPH DEHYDROGENASE 2-RELATED"/>
    <property type="match status" value="1"/>
</dbReference>
<dbReference type="InterPro" id="IPR013785">
    <property type="entry name" value="Aldolase_TIM"/>
</dbReference>
<reference evidence="2" key="1">
    <citation type="submission" date="2020-11" db="EMBL/GenBank/DDBJ databases">
        <title>Adaptations for nitrogen fixation in a non-lichenized fungal sporocarp promotes dispersal by wood-feeding termites.</title>
        <authorList>
            <consortium name="DOE Joint Genome Institute"/>
            <person name="Koch R.A."/>
            <person name="Yoon G."/>
            <person name="Arayal U."/>
            <person name="Lail K."/>
            <person name="Amirebrahimi M."/>
            <person name="Labutti K."/>
            <person name="Lipzen A."/>
            <person name="Riley R."/>
            <person name="Barry K."/>
            <person name="Henrissat B."/>
            <person name="Grigoriev I.V."/>
            <person name="Herr J.R."/>
            <person name="Aime M.C."/>
        </authorList>
    </citation>
    <scope>NUCLEOTIDE SEQUENCE</scope>
    <source>
        <strain evidence="2">MCA 3950</strain>
    </source>
</reference>
<feature type="domain" description="NADH:flavin oxidoreductase/NADH oxidase N-terminal" evidence="1">
    <location>
        <begin position="11"/>
        <end position="126"/>
    </location>
</feature>
<dbReference type="RefSeq" id="XP_043034739.1">
    <property type="nucleotide sequence ID" value="XM_043190640.1"/>
</dbReference>
<dbReference type="InterPro" id="IPR045247">
    <property type="entry name" value="Oye-like"/>
</dbReference>
<dbReference type="GO" id="GO:0016491">
    <property type="term" value="F:oxidoreductase activity"/>
    <property type="evidence" value="ECO:0007669"/>
    <property type="project" value="InterPro"/>
</dbReference>
<dbReference type="GO" id="GO:0010181">
    <property type="term" value="F:FMN binding"/>
    <property type="evidence" value="ECO:0007669"/>
    <property type="project" value="InterPro"/>
</dbReference>
<dbReference type="EMBL" id="MU250562">
    <property type="protein sequence ID" value="KAG7441239.1"/>
    <property type="molecule type" value="Genomic_DNA"/>
</dbReference>
<proteinExistence type="predicted"/>
<dbReference type="AlphaFoldDB" id="A0A9P7VJT2"/>
<dbReference type="OrthoDB" id="276546at2759"/>
<dbReference type="Proteomes" id="UP000812287">
    <property type="component" value="Unassembled WGS sequence"/>
</dbReference>
<comment type="caution">
    <text evidence="2">The sequence shown here is derived from an EMBL/GenBank/DDBJ whole genome shotgun (WGS) entry which is preliminary data.</text>
</comment>
<sequence>MPSDLERCIMKVVDGVHAQGSYFYMQIGAAGRQPFPDDPQISRSPTFPHIGASALPPSAGAPASRARMKEEIKEHLDFFGTAATNAAGFDGVKIHGANGVLVDEFIQSMFGRAVEAVRGVVRVRLRLRPSNRTGGMGMDGPLPTFSHLVMRVKELYPDFAYLHVIEVRVDGGREVETDDFIRKILWAPRPVISAGGYTRELGMQTAEEKGGLNAYGMWYISNFQSDLPKRLEKNIPLTKYDRSTFYMEILVV</sequence>
<dbReference type="GeneID" id="66112937"/>
<accession>A0A9P7VJT2</accession>
<gene>
    <name evidence="2" type="ORF">BT62DRAFT_997280</name>
</gene>